<dbReference type="Proteomes" id="UP000831327">
    <property type="component" value="Chromosome"/>
</dbReference>
<dbReference type="RefSeq" id="WP_244408745.1">
    <property type="nucleotide sequence ID" value="NZ_AP025637.1"/>
</dbReference>
<proteinExistence type="predicted"/>
<reference evidence="4 5" key="1">
    <citation type="journal article" date="2016" name="Microbes Environ.">
        <title>Phylogenetically diverse aerobic anoxygenic phototrophic bacteria isolated from epilithic biofilms in Tama river, Japan.</title>
        <authorList>
            <person name="Hirose S."/>
            <person name="Matsuura K."/>
            <person name="Haruta S."/>
        </authorList>
    </citation>
    <scope>NUCLEOTIDE SEQUENCE [LARGE SCALE GENOMIC DNA]</scope>
    <source>
        <strain evidence="4 5">S08</strain>
    </source>
</reference>
<keyword evidence="2" id="KW-0732">Signal</keyword>
<evidence type="ECO:0000256" key="1">
    <source>
        <dbReference type="SAM" id="MobiDB-lite"/>
    </source>
</evidence>
<evidence type="ECO:0000259" key="3">
    <source>
        <dbReference type="Pfam" id="PF05239"/>
    </source>
</evidence>
<feature type="chain" id="PRO_5047477431" description="PRC-barrel domain-containing protein" evidence="2">
    <location>
        <begin position="23"/>
        <end position="154"/>
    </location>
</feature>
<protein>
    <recommendedName>
        <fullName evidence="3">PRC-barrel domain-containing protein</fullName>
    </recommendedName>
</protein>
<feature type="signal peptide" evidence="2">
    <location>
        <begin position="1"/>
        <end position="22"/>
    </location>
</feature>
<organism evidence="4 5">
    <name type="scientific">Roseomonas fluvialis</name>
    <dbReference type="NCBI Taxonomy" id="1750527"/>
    <lineage>
        <taxon>Bacteria</taxon>
        <taxon>Pseudomonadati</taxon>
        <taxon>Pseudomonadota</taxon>
        <taxon>Alphaproteobacteria</taxon>
        <taxon>Acetobacterales</taxon>
        <taxon>Roseomonadaceae</taxon>
        <taxon>Roseomonas</taxon>
    </lineage>
</organism>
<evidence type="ECO:0000313" key="4">
    <source>
        <dbReference type="EMBL" id="BDG74582.1"/>
    </source>
</evidence>
<dbReference type="InterPro" id="IPR011033">
    <property type="entry name" value="PRC_barrel-like_sf"/>
</dbReference>
<dbReference type="PANTHER" id="PTHR36505:SF1">
    <property type="entry name" value="BLR1072 PROTEIN"/>
    <property type="match status" value="1"/>
</dbReference>
<dbReference type="PANTHER" id="PTHR36505">
    <property type="entry name" value="BLR1072 PROTEIN"/>
    <property type="match status" value="1"/>
</dbReference>
<dbReference type="SUPFAM" id="SSF50346">
    <property type="entry name" value="PRC-barrel domain"/>
    <property type="match status" value="1"/>
</dbReference>
<accession>A0ABN6P770</accession>
<feature type="compositionally biased region" description="Low complexity" evidence="1">
    <location>
        <begin position="26"/>
        <end position="43"/>
    </location>
</feature>
<evidence type="ECO:0000313" key="5">
    <source>
        <dbReference type="Proteomes" id="UP000831327"/>
    </source>
</evidence>
<dbReference type="EMBL" id="AP025637">
    <property type="protein sequence ID" value="BDG74582.1"/>
    <property type="molecule type" value="Genomic_DNA"/>
</dbReference>
<keyword evidence="5" id="KW-1185">Reference proteome</keyword>
<feature type="region of interest" description="Disordered" evidence="1">
    <location>
        <begin position="26"/>
        <end position="46"/>
    </location>
</feature>
<dbReference type="InterPro" id="IPR027275">
    <property type="entry name" value="PRC-brl_dom"/>
</dbReference>
<evidence type="ECO:0000256" key="2">
    <source>
        <dbReference type="SAM" id="SignalP"/>
    </source>
</evidence>
<dbReference type="Gene3D" id="2.30.30.240">
    <property type="entry name" value="PRC-barrel domain"/>
    <property type="match status" value="1"/>
</dbReference>
<sequence>MRPNIKILAITATALLPAIALAQTAPQPAPSTTMPQSPSTMPQANVPAPVQGSAAGMVATANPQARRASRVIGANIINEANNTVGEVHDLMISPAGGPVIAVLSVGGFLGIGERYVAIPLADLRWNADRERWTLPGATVDSLKARPAFTYPERG</sequence>
<gene>
    <name evidence="4" type="ORF">Rmf_45110</name>
</gene>
<feature type="domain" description="PRC-barrel" evidence="3">
    <location>
        <begin position="66"/>
        <end position="121"/>
    </location>
</feature>
<name>A0ABN6P770_9PROT</name>
<dbReference type="Pfam" id="PF05239">
    <property type="entry name" value="PRC"/>
    <property type="match status" value="1"/>
</dbReference>